<keyword evidence="4" id="KW-1185">Reference proteome</keyword>
<reference evidence="3 4" key="1">
    <citation type="submission" date="2017-04" db="EMBL/GenBank/DDBJ databases">
        <title>Draft genome sequence of Tuber borchii Vittad., a whitish edible truffle.</title>
        <authorList>
            <consortium name="DOE Joint Genome Institute"/>
            <person name="Murat C."/>
            <person name="Kuo A."/>
            <person name="Barry K.W."/>
            <person name="Clum A."/>
            <person name="Dockter R.B."/>
            <person name="Fauchery L."/>
            <person name="Iotti M."/>
            <person name="Kohler A."/>
            <person name="Labutti K."/>
            <person name="Lindquist E.A."/>
            <person name="Lipzen A."/>
            <person name="Ohm R.A."/>
            <person name="Wang M."/>
            <person name="Grigoriev I.V."/>
            <person name="Zambonelli A."/>
            <person name="Martin F.M."/>
        </authorList>
    </citation>
    <scope>NUCLEOTIDE SEQUENCE [LARGE SCALE GENOMIC DNA]</scope>
    <source>
        <strain evidence="3 4">Tbo3840</strain>
    </source>
</reference>
<protein>
    <submittedName>
        <fullName evidence="3">Uncharacterized protein</fullName>
    </submittedName>
</protein>
<organism evidence="3 4">
    <name type="scientific">Tuber borchii</name>
    <name type="common">White truffle</name>
    <dbReference type="NCBI Taxonomy" id="42251"/>
    <lineage>
        <taxon>Eukaryota</taxon>
        <taxon>Fungi</taxon>
        <taxon>Dikarya</taxon>
        <taxon>Ascomycota</taxon>
        <taxon>Pezizomycotina</taxon>
        <taxon>Pezizomycetes</taxon>
        <taxon>Pezizales</taxon>
        <taxon>Tuberaceae</taxon>
        <taxon>Tuber</taxon>
    </lineage>
</organism>
<keyword evidence="2" id="KW-0732">Signal</keyword>
<feature type="compositionally biased region" description="Pro residues" evidence="1">
    <location>
        <begin position="78"/>
        <end position="88"/>
    </location>
</feature>
<dbReference type="OrthoDB" id="5415177at2759"/>
<feature type="chain" id="PRO_5015483207" evidence="2">
    <location>
        <begin position="18"/>
        <end position="193"/>
    </location>
</feature>
<evidence type="ECO:0000256" key="1">
    <source>
        <dbReference type="SAM" id="MobiDB-lite"/>
    </source>
</evidence>
<dbReference type="Proteomes" id="UP000244722">
    <property type="component" value="Unassembled WGS sequence"/>
</dbReference>
<sequence length="193" mass="21627">MPALLTRSLTFLKLSSALPKSPAEEDRASTACEIDEFLRCLPPSPPAPPPTPPYHHTSHHSPNPSTSSNLSVSAIILPPSPPPTDVPPVPPPSYNSLERGYYNSSVCVSPLSHVHVHRYDHIPESVYAQDGQQVQPHHQRSSSREKNRLLNLRVETNLDFGRRSEEPVLVYQAAPVEEPRRMRQEEIIQCNWI</sequence>
<evidence type="ECO:0000313" key="3">
    <source>
        <dbReference type="EMBL" id="PUU72741.1"/>
    </source>
</evidence>
<feature type="compositionally biased region" description="Pro residues" evidence="1">
    <location>
        <begin position="42"/>
        <end position="53"/>
    </location>
</feature>
<accession>A0A2T6ZB76</accession>
<comment type="caution">
    <text evidence="3">The sequence shown here is derived from an EMBL/GenBank/DDBJ whole genome shotgun (WGS) entry which is preliminary data.</text>
</comment>
<name>A0A2T6ZB76_TUBBO</name>
<gene>
    <name evidence="3" type="ORF">B9Z19DRAFT_1096669</name>
</gene>
<proteinExistence type="predicted"/>
<feature type="signal peptide" evidence="2">
    <location>
        <begin position="1"/>
        <end position="17"/>
    </location>
</feature>
<evidence type="ECO:0000256" key="2">
    <source>
        <dbReference type="SAM" id="SignalP"/>
    </source>
</evidence>
<dbReference type="AlphaFoldDB" id="A0A2T6ZB76"/>
<evidence type="ECO:0000313" key="4">
    <source>
        <dbReference type="Proteomes" id="UP000244722"/>
    </source>
</evidence>
<dbReference type="EMBL" id="NESQ01000474">
    <property type="protein sequence ID" value="PUU72741.1"/>
    <property type="molecule type" value="Genomic_DNA"/>
</dbReference>
<feature type="region of interest" description="Disordered" evidence="1">
    <location>
        <begin position="40"/>
        <end position="88"/>
    </location>
</feature>